<sequence>MNSTRPIFKAYSPPVVPVGGAATATTAPAAAVRPSSINDGSRPNPIEQSRAPSSDQQSPLLPATSVQPWKKRAKRIVHLDADPANANAAGTWVSTGRLKRAFRLSHFGDALSARGAGLVTPAPEAPLAPLLLAEDSTTPKAPDVFQPKPWRWHWQILTVRRCQCWCARWQIARWTCPCRLVGRSAARRARAAASVFEAPGAVKDGVGEEIEEADAFRARVEALRSGMCDGLLKVFGQSHAGGSG</sequence>
<feature type="region of interest" description="Disordered" evidence="1">
    <location>
        <begin position="1"/>
        <end position="69"/>
    </location>
</feature>
<dbReference type="EMBL" id="JAKELL010000097">
    <property type="protein sequence ID" value="KAH8982671.1"/>
    <property type="molecule type" value="Genomic_DNA"/>
</dbReference>
<name>A0AAD4L8L9_9AGAM</name>
<organism evidence="2 3">
    <name type="scientific">Lactarius akahatsu</name>
    <dbReference type="NCBI Taxonomy" id="416441"/>
    <lineage>
        <taxon>Eukaryota</taxon>
        <taxon>Fungi</taxon>
        <taxon>Dikarya</taxon>
        <taxon>Basidiomycota</taxon>
        <taxon>Agaricomycotina</taxon>
        <taxon>Agaricomycetes</taxon>
        <taxon>Russulales</taxon>
        <taxon>Russulaceae</taxon>
        <taxon>Lactarius</taxon>
    </lineage>
</organism>
<gene>
    <name evidence="2" type="ORF">EDB92DRAFT_1628117</name>
</gene>
<feature type="compositionally biased region" description="Polar residues" evidence="1">
    <location>
        <begin position="35"/>
        <end position="67"/>
    </location>
</feature>
<accession>A0AAD4L8L9</accession>
<evidence type="ECO:0000313" key="2">
    <source>
        <dbReference type="EMBL" id="KAH8982671.1"/>
    </source>
</evidence>
<evidence type="ECO:0000313" key="3">
    <source>
        <dbReference type="Proteomes" id="UP001201163"/>
    </source>
</evidence>
<evidence type="ECO:0000256" key="1">
    <source>
        <dbReference type="SAM" id="MobiDB-lite"/>
    </source>
</evidence>
<protein>
    <submittedName>
        <fullName evidence="2">Uncharacterized protein</fullName>
    </submittedName>
</protein>
<proteinExistence type="predicted"/>
<dbReference type="Proteomes" id="UP001201163">
    <property type="component" value="Unassembled WGS sequence"/>
</dbReference>
<comment type="caution">
    <text evidence="2">The sequence shown here is derived from an EMBL/GenBank/DDBJ whole genome shotgun (WGS) entry which is preliminary data.</text>
</comment>
<reference evidence="2" key="1">
    <citation type="submission" date="2022-01" db="EMBL/GenBank/DDBJ databases">
        <title>Comparative genomics reveals a dynamic genome evolution in the ectomycorrhizal milk-cap (Lactarius) mushrooms.</title>
        <authorList>
            <consortium name="DOE Joint Genome Institute"/>
            <person name="Lebreton A."/>
            <person name="Tang N."/>
            <person name="Kuo A."/>
            <person name="LaButti K."/>
            <person name="Drula E."/>
            <person name="Barry K."/>
            <person name="Clum A."/>
            <person name="Lipzen A."/>
            <person name="Mousain D."/>
            <person name="Ng V."/>
            <person name="Wang R."/>
            <person name="Wang X."/>
            <person name="Dai Y."/>
            <person name="Henrissat B."/>
            <person name="Grigoriev I.V."/>
            <person name="Guerin-Laguette A."/>
            <person name="Yu F."/>
            <person name="Martin F.M."/>
        </authorList>
    </citation>
    <scope>NUCLEOTIDE SEQUENCE</scope>
    <source>
        <strain evidence="2">QP</strain>
    </source>
</reference>
<keyword evidence="3" id="KW-1185">Reference proteome</keyword>
<dbReference type="AlphaFoldDB" id="A0AAD4L8L9"/>
<feature type="compositionally biased region" description="Low complexity" evidence="1">
    <location>
        <begin position="17"/>
        <end position="32"/>
    </location>
</feature>